<evidence type="ECO:0000259" key="5">
    <source>
        <dbReference type="Pfam" id="PF02826"/>
    </source>
</evidence>
<keyword evidence="1 3" id="KW-0560">Oxidoreductase</keyword>
<feature type="domain" description="D-isomer specific 2-hydroxyacid dehydrogenase NAD-binding" evidence="5">
    <location>
        <begin position="110"/>
        <end position="288"/>
    </location>
</feature>
<dbReference type="InterPro" id="IPR006140">
    <property type="entry name" value="D-isomer_DH_NAD-bd"/>
</dbReference>
<comment type="similarity">
    <text evidence="3">Belongs to the D-isomer specific 2-hydroxyacid dehydrogenase family.</text>
</comment>
<sequence>MKPKVYVTRIVHEEGLNILREKYEVEVWNSDDVIPHDELKKHVKGISALFCTIADQIDSEILDAAGENLKVVATMSVGTHHINVKDCKKRGIQVTNTPDVASDSAAELTVALLLLTTRRCLEGIEAVEKGEWGKWKPMWILGTESVNRTIGIIGMGRVGFGVARRMKPFGVSRILYNDVAPSSFAADIDAEFCSLDQLLTESDIVCICCALTPQTENLIDKAAFHKMKSNAVLINTSRAAVIDQEALYESLKNGVIHSAGLDVTNPEPLPKDHPLLTLDNCIILPHLGTNTSETRASMSINTALNIVAVLDS</sequence>
<dbReference type="Pfam" id="PF02826">
    <property type="entry name" value="2-Hacid_dh_C"/>
    <property type="match status" value="1"/>
</dbReference>
<evidence type="ECO:0000313" key="7">
    <source>
        <dbReference type="Proteomes" id="UP000030746"/>
    </source>
</evidence>
<dbReference type="PANTHER" id="PTHR10996">
    <property type="entry name" value="2-HYDROXYACID DEHYDROGENASE-RELATED"/>
    <property type="match status" value="1"/>
</dbReference>
<dbReference type="PANTHER" id="PTHR10996:SF277">
    <property type="entry name" value="GLYOXYLATE REDUCTASE_HYDROXYPYRUVATE REDUCTASE"/>
    <property type="match status" value="1"/>
</dbReference>
<dbReference type="GO" id="GO:0051287">
    <property type="term" value="F:NAD binding"/>
    <property type="evidence" value="ECO:0007669"/>
    <property type="project" value="InterPro"/>
</dbReference>
<dbReference type="InterPro" id="IPR036291">
    <property type="entry name" value="NAD(P)-bd_dom_sf"/>
</dbReference>
<proteinExistence type="inferred from homology"/>
<evidence type="ECO:0000256" key="3">
    <source>
        <dbReference type="RuleBase" id="RU003719"/>
    </source>
</evidence>
<reference evidence="6 7" key="1">
    <citation type="journal article" date="2013" name="Nature">
        <title>Insights into bilaterian evolution from three spiralian genomes.</title>
        <authorList>
            <person name="Simakov O."/>
            <person name="Marletaz F."/>
            <person name="Cho S.J."/>
            <person name="Edsinger-Gonzales E."/>
            <person name="Havlak P."/>
            <person name="Hellsten U."/>
            <person name="Kuo D.H."/>
            <person name="Larsson T."/>
            <person name="Lv J."/>
            <person name="Arendt D."/>
            <person name="Savage R."/>
            <person name="Osoegawa K."/>
            <person name="de Jong P."/>
            <person name="Grimwood J."/>
            <person name="Chapman J.A."/>
            <person name="Shapiro H."/>
            <person name="Aerts A."/>
            <person name="Otillar R.P."/>
            <person name="Terry A.Y."/>
            <person name="Boore J.L."/>
            <person name="Grigoriev I.V."/>
            <person name="Lindberg D.R."/>
            <person name="Seaver E.C."/>
            <person name="Weisblat D.A."/>
            <person name="Putnam N.H."/>
            <person name="Rokhsar D.S."/>
        </authorList>
    </citation>
    <scope>NUCLEOTIDE SEQUENCE [LARGE SCALE GENOMIC DNA]</scope>
</reference>
<dbReference type="STRING" id="225164.V4BJ65"/>
<dbReference type="KEGG" id="lgi:LOTGIDRAFT_234402"/>
<feature type="domain" description="D-isomer specific 2-hydroxyacid dehydrogenase catalytic" evidence="4">
    <location>
        <begin position="6"/>
        <end position="311"/>
    </location>
</feature>
<evidence type="ECO:0000256" key="1">
    <source>
        <dbReference type="ARBA" id="ARBA00023002"/>
    </source>
</evidence>
<dbReference type="HOGENOM" id="CLU_019796_1_2_1"/>
<dbReference type="EMBL" id="KB202620">
    <property type="protein sequence ID" value="ESO88814.1"/>
    <property type="molecule type" value="Genomic_DNA"/>
</dbReference>
<evidence type="ECO:0000259" key="4">
    <source>
        <dbReference type="Pfam" id="PF00389"/>
    </source>
</evidence>
<dbReference type="RefSeq" id="XP_009060485.1">
    <property type="nucleotide sequence ID" value="XM_009062237.1"/>
</dbReference>
<dbReference type="InterPro" id="IPR050223">
    <property type="entry name" value="D-isomer_2-hydroxyacid_DH"/>
</dbReference>
<protein>
    <recommendedName>
        <fullName evidence="2">Glyoxylate reductase/hydroxypyruvate reductase</fullName>
    </recommendedName>
</protein>
<dbReference type="CDD" id="cd05301">
    <property type="entry name" value="GDH"/>
    <property type="match status" value="1"/>
</dbReference>
<accession>V4BJ65</accession>
<dbReference type="Gene3D" id="3.40.50.720">
    <property type="entry name" value="NAD(P)-binding Rossmann-like Domain"/>
    <property type="match status" value="2"/>
</dbReference>
<dbReference type="CTD" id="20249526"/>
<keyword evidence="7" id="KW-1185">Reference proteome</keyword>
<organism evidence="6 7">
    <name type="scientific">Lottia gigantea</name>
    <name type="common">Giant owl limpet</name>
    <dbReference type="NCBI Taxonomy" id="225164"/>
    <lineage>
        <taxon>Eukaryota</taxon>
        <taxon>Metazoa</taxon>
        <taxon>Spiralia</taxon>
        <taxon>Lophotrochozoa</taxon>
        <taxon>Mollusca</taxon>
        <taxon>Gastropoda</taxon>
        <taxon>Patellogastropoda</taxon>
        <taxon>Lottioidea</taxon>
        <taxon>Lottiidae</taxon>
        <taxon>Lottia</taxon>
    </lineage>
</organism>
<dbReference type="SUPFAM" id="SSF52283">
    <property type="entry name" value="Formate/glycerate dehydrogenase catalytic domain-like"/>
    <property type="match status" value="1"/>
</dbReference>
<name>V4BJ65_LOTGI</name>
<evidence type="ECO:0000313" key="6">
    <source>
        <dbReference type="EMBL" id="ESO88814.1"/>
    </source>
</evidence>
<dbReference type="GO" id="GO:0008465">
    <property type="term" value="F:hydroxypyruvate reductase (NADH) activity"/>
    <property type="evidence" value="ECO:0007669"/>
    <property type="project" value="TreeGrafter"/>
</dbReference>
<dbReference type="SUPFAM" id="SSF51735">
    <property type="entry name" value="NAD(P)-binding Rossmann-fold domains"/>
    <property type="match status" value="1"/>
</dbReference>
<dbReference type="OrthoDB" id="298012at2759"/>
<dbReference type="FunFam" id="3.40.50.720:FF:000026">
    <property type="entry name" value="Glyoxylate/hydroxypyruvate reductase B"/>
    <property type="match status" value="1"/>
</dbReference>
<dbReference type="OMA" id="MRGHDFV"/>
<gene>
    <name evidence="6" type="ORF">LOTGIDRAFT_234402</name>
</gene>
<dbReference type="Pfam" id="PF00389">
    <property type="entry name" value="2-Hacid_dh"/>
    <property type="match status" value="1"/>
</dbReference>
<dbReference type="GeneID" id="20249526"/>
<dbReference type="Proteomes" id="UP000030746">
    <property type="component" value="Unassembled WGS sequence"/>
</dbReference>
<dbReference type="GO" id="GO:0030267">
    <property type="term" value="F:glyoxylate reductase (NADPH) activity"/>
    <property type="evidence" value="ECO:0007669"/>
    <property type="project" value="TreeGrafter"/>
</dbReference>
<dbReference type="GO" id="GO:0005829">
    <property type="term" value="C:cytosol"/>
    <property type="evidence" value="ECO:0007669"/>
    <property type="project" value="TreeGrafter"/>
</dbReference>
<evidence type="ECO:0000256" key="2">
    <source>
        <dbReference type="ARBA" id="ARBA00073306"/>
    </source>
</evidence>
<dbReference type="InterPro" id="IPR006139">
    <property type="entry name" value="D-isomer_2_OHA_DH_cat_dom"/>
</dbReference>
<dbReference type="AlphaFoldDB" id="V4BJ65"/>